<evidence type="ECO:0000313" key="2">
    <source>
        <dbReference type="EMBL" id="KKL72217.1"/>
    </source>
</evidence>
<dbReference type="EMBL" id="LAZR01025340">
    <property type="protein sequence ID" value="KKL72217.1"/>
    <property type="molecule type" value="Genomic_DNA"/>
</dbReference>
<feature type="transmembrane region" description="Helical" evidence="1">
    <location>
        <begin position="38"/>
        <end position="56"/>
    </location>
</feature>
<organism evidence="2">
    <name type="scientific">marine sediment metagenome</name>
    <dbReference type="NCBI Taxonomy" id="412755"/>
    <lineage>
        <taxon>unclassified sequences</taxon>
        <taxon>metagenomes</taxon>
        <taxon>ecological metagenomes</taxon>
    </lineage>
</organism>
<comment type="caution">
    <text evidence="2">The sequence shown here is derived from an EMBL/GenBank/DDBJ whole genome shotgun (WGS) entry which is preliminary data.</text>
</comment>
<keyword evidence="1" id="KW-0472">Membrane</keyword>
<sequence length="134" mass="14971">MVFAPASLILTNCFLPLNEALCLHRYGVSKLKEVVIDILFAGLLIVPLVLNFSPTLVDKLISTFDKSIAKSTSYLFSLPISVYLIYEMSTKSNWAAKLILFVAFVLFFTIYASALSCLFQRAGKHNKRLNSDNV</sequence>
<keyword evidence="1" id="KW-0812">Transmembrane</keyword>
<keyword evidence="1" id="KW-1133">Transmembrane helix</keyword>
<dbReference type="AlphaFoldDB" id="A0A0F9HAV2"/>
<protein>
    <submittedName>
        <fullName evidence="2">Uncharacterized protein</fullName>
    </submittedName>
</protein>
<reference evidence="2" key="1">
    <citation type="journal article" date="2015" name="Nature">
        <title>Complex archaea that bridge the gap between prokaryotes and eukaryotes.</title>
        <authorList>
            <person name="Spang A."/>
            <person name="Saw J.H."/>
            <person name="Jorgensen S.L."/>
            <person name="Zaremba-Niedzwiedzka K."/>
            <person name="Martijn J."/>
            <person name="Lind A.E."/>
            <person name="van Eijk R."/>
            <person name="Schleper C."/>
            <person name="Guy L."/>
            <person name="Ettema T.J."/>
        </authorList>
    </citation>
    <scope>NUCLEOTIDE SEQUENCE</scope>
</reference>
<feature type="transmembrane region" description="Helical" evidence="1">
    <location>
        <begin position="98"/>
        <end position="119"/>
    </location>
</feature>
<gene>
    <name evidence="2" type="ORF">LCGC14_2087120</name>
</gene>
<accession>A0A0F9HAV2</accession>
<evidence type="ECO:0000256" key="1">
    <source>
        <dbReference type="SAM" id="Phobius"/>
    </source>
</evidence>
<proteinExistence type="predicted"/>
<name>A0A0F9HAV2_9ZZZZ</name>